<feature type="transmembrane region" description="Helical" evidence="7">
    <location>
        <begin position="120"/>
        <end position="144"/>
    </location>
</feature>
<dbReference type="PROSITE" id="PS50928">
    <property type="entry name" value="ABC_TM1"/>
    <property type="match status" value="1"/>
</dbReference>
<dbReference type="Gene3D" id="1.10.3720.10">
    <property type="entry name" value="MetI-like"/>
    <property type="match status" value="1"/>
</dbReference>
<reference evidence="10" key="1">
    <citation type="submission" date="2016-11" db="EMBL/GenBank/DDBJ databases">
        <authorList>
            <person name="Varghese N."/>
            <person name="Submissions S."/>
        </authorList>
    </citation>
    <scope>NUCLEOTIDE SEQUENCE [LARGE SCALE GENOMIC DNA]</scope>
    <source>
        <strain evidence="10">DSM 19514</strain>
    </source>
</reference>
<evidence type="ECO:0000256" key="5">
    <source>
        <dbReference type="ARBA" id="ARBA00022989"/>
    </source>
</evidence>
<dbReference type="PANTHER" id="PTHR43163:SF6">
    <property type="entry name" value="DIPEPTIDE TRANSPORT SYSTEM PERMEASE PROTEIN DPPB-RELATED"/>
    <property type="match status" value="1"/>
</dbReference>
<evidence type="ECO:0000256" key="3">
    <source>
        <dbReference type="ARBA" id="ARBA00022475"/>
    </source>
</evidence>
<evidence type="ECO:0000259" key="8">
    <source>
        <dbReference type="PROSITE" id="PS50928"/>
    </source>
</evidence>
<dbReference type="SUPFAM" id="SSF161098">
    <property type="entry name" value="MetI-like"/>
    <property type="match status" value="1"/>
</dbReference>
<dbReference type="CDD" id="cd06261">
    <property type="entry name" value="TM_PBP2"/>
    <property type="match status" value="1"/>
</dbReference>
<feature type="transmembrane region" description="Helical" evidence="7">
    <location>
        <begin position="190"/>
        <end position="214"/>
    </location>
</feature>
<keyword evidence="4 7" id="KW-0812">Transmembrane</keyword>
<dbReference type="Pfam" id="PF00528">
    <property type="entry name" value="BPD_transp_1"/>
    <property type="match status" value="1"/>
</dbReference>
<evidence type="ECO:0000256" key="4">
    <source>
        <dbReference type="ARBA" id="ARBA00022692"/>
    </source>
</evidence>
<keyword evidence="2 7" id="KW-0813">Transport</keyword>
<keyword evidence="10" id="KW-1185">Reference proteome</keyword>
<dbReference type="InterPro" id="IPR045621">
    <property type="entry name" value="BPD_transp_1_N"/>
</dbReference>
<evidence type="ECO:0000313" key="10">
    <source>
        <dbReference type="Proteomes" id="UP000184295"/>
    </source>
</evidence>
<feature type="transmembrane region" description="Helical" evidence="7">
    <location>
        <begin position="304"/>
        <end position="323"/>
    </location>
</feature>
<proteinExistence type="inferred from homology"/>
<keyword evidence="6 7" id="KW-0472">Membrane</keyword>
<sequence>MAIVRHLAKDSAKFSKTAPIRKRASRSLTKVVLRLVATLFLASLVDFLVINVLPGSPGQVILGTQATPQRVAELNKKLGLDAPLFHQYITWVTGLLTLNFGRSYSSGARVAPDIRQALQITLPLIVGGLVLGIAMALPLAFLIYRTSKTRISIGITLFLDAGVSTPSFIIGLVLTYIFAVRYTLLPASGFTFWSTSISGAIKSLIMPALSLGLVEAAIISRYAKHLIEEVMNTPYVDAARLRGRRDTWIFLHHGLRNITAPLLTVIGLEASGLLVGAVVVENVFGLPGLGTLLLNAVENRDLILVQDIVMLAVTVVTTINLLVDLSYRHIQPQLRQEIL</sequence>
<dbReference type="GO" id="GO:0071916">
    <property type="term" value="F:dipeptide transmembrane transporter activity"/>
    <property type="evidence" value="ECO:0007669"/>
    <property type="project" value="TreeGrafter"/>
</dbReference>
<organism evidence="9 10">
    <name type="scientific">Ferrithrix thermotolerans DSM 19514</name>
    <dbReference type="NCBI Taxonomy" id="1121881"/>
    <lineage>
        <taxon>Bacteria</taxon>
        <taxon>Bacillati</taxon>
        <taxon>Actinomycetota</taxon>
        <taxon>Acidimicrobiia</taxon>
        <taxon>Acidimicrobiales</taxon>
        <taxon>Acidimicrobiaceae</taxon>
        <taxon>Ferrithrix</taxon>
    </lineage>
</organism>
<name>A0A1M4XS27_9ACTN</name>
<keyword evidence="3" id="KW-1003">Cell membrane</keyword>
<dbReference type="RefSeq" id="WP_084660436.1">
    <property type="nucleotide sequence ID" value="NZ_FQUL01000044.1"/>
</dbReference>
<comment type="subcellular location">
    <subcellularLocation>
        <location evidence="1 7">Cell membrane</location>
        <topology evidence="1 7">Multi-pass membrane protein</topology>
    </subcellularLocation>
</comment>
<feature type="transmembrane region" description="Helical" evidence="7">
    <location>
        <begin position="31"/>
        <end position="53"/>
    </location>
</feature>
<dbReference type="Pfam" id="PF19300">
    <property type="entry name" value="BPD_transp_1_N"/>
    <property type="match status" value="1"/>
</dbReference>
<dbReference type="InterPro" id="IPR000515">
    <property type="entry name" value="MetI-like"/>
</dbReference>
<accession>A0A1M4XS27</accession>
<dbReference type="AlphaFoldDB" id="A0A1M4XS27"/>
<feature type="transmembrane region" description="Helical" evidence="7">
    <location>
        <begin position="262"/>
        <end position="284"/>
    </location>
</feature>
<gene>
    <name evidence="9" type="ORF">SAMN02745225_02122</name>
</gene>
<keyword evidence="5 7" id="KW-1133">Transmembrane helix</keyword>
<evidence type="ECO:0000256" key="2">
    <source>
        <dbReference type="ARBA" id="ARBA00022448"/>
    </source>
</evidence>
<evidence type="ECO:0000313" key="9">
    <source>
        <dbReference type="EMBL" id="SHE96384.1"/>
    </source>
</evidence>
<evidence type="ECO:0000256" key="1">
    <source>
        <dbReference type="ARBA" id="ARBA00004651"/>
    </source>
</evidence>
<protein>
    <submittedName>
        <fullName evidence="9">Peptide/nickel transport system permease protein</fullName>
    </submittedName>
</protein>
<dbReference type="GO" id="GO:0005886">
    <property type="term" value="C:plasma membrane"/>
    <property type="evidence" value="ECO:0007669"/>
    <property type="project" value="UniProtKB-SubCell"/>
</dbReference>
<evidence type="ECO:0000256" key="6">
    <source>
        <dbReference type="ARBA" id="ARBA00023136"/>
    </source>
</evidence>
<dbReference type="PANTHER" id="PTHR43163">
    <property type="entry name" value="DIPEPTIDE TRANSPORT SYSTEM PERMEASE PROTEIN DPPB-RELATED"/>
    <property type="match status" value="1"/>
</dbReference>
<dbReference type="Proteomes" id="UP000184295">
    <property type="component" value="Unassembled WGS sequence"/>
</dbReference>
<feature type="domain" description="ABC transmembrane type-1" evidence="8">
    <location>
        <begin position="118"/>
        <end position="321"/>
    </location>
</feature>
<dbReference type="InterPro" id="IPR035906">
    <property type="entry name" value="MetI-like_sf"/>
</dbReference>
<comment type="similarity">
    <text evidence="7">Belongs to the binding-protein-dependent transport system permease family.</text>
</comment>
<dbReference type="STRING" id="1121881.SAMN02745225_02122"/>
<dbReference type="EMBL" id="FQUL01000044">
    <property type="protein sequence ID" value="SHE96384.1"/>
    <property type="molecule type" value="Genomic_DNA"/>
</dbReference>
<dbReference type="OrthoDB" id="147639at2"/>
<evidence type="ECO:0000256" key="7">
    <source>
        <dbReference type="RuleBase" id="RU363032"/>
    </source>
</evidence>
<feature type="transmembrane region" description="Helical" evidence="7">
    <location>
        <begin position="156"/>
        <end position="178"/>
    </location>
</feature>